<dbReference type="STRING" id="371042.NG99_15035"/>
<name>A0A0A3YZ88_9GAMM</name>
<evidence type="ECO:0000256" key="3">
    <source>
        <dbReference type="ARBA" id="ARBA00022989"/>
    </source>
</evidence>
<dbReference type="EMBL" id="JRUQ01000042">
    <property type="protein sequence ID" value="KGT91920.1"/>
    <property type="molecule type" value="Genomic_DNA"/>
</dbReference>
<keyword evidence="6" id="KW-0732">Signal</keyword>
<keyword evidence="5" id="KW-0653">Protein transport</keyword>
<dbReference type="GO" id="GO:0031992">
    <property type="term" value="F:energy transducer activity"/>
    <property type="evidence" value="ECO:0007669"/>
    <property type="project" value="InterPro"/>
</dbReference>
<protein>
    <recommendedName>
        <fullName evidence="5">Protein TonB</fullName>
    </recommendedName>
</protein>
<dbReference type="GO" id="GO:0030288">
    <property type="term" value="C:outer membrane-bounded periplasmic space"/>
    <property type="evidence" value="ECO:0007669"/>
    <property type="project" value="InterPro"/>
</dbReference>
<feature type="domain" description="TonB C-terminal" evidence="7">
    <location>
        <begin position="23"/>
        <end position="114"/>
    </location>
</feature>
<organism evidence="8 9">
    <name type="scientific">Erwinia typographi</name>
    <dbReference type="NCBI Taxonomy" id="371042"/>
    <lineage>
        <taxon>Bacteria</taxon>
        <taxon>Pseudomonadati</taxon>
        <taxon>Pseudomonadota</taxon>
        <taxon>Gammaproteobacteria</taxon>
        <taxon>Enterobacterales</taxon>
        <taxon>Erwiniaceae</taxon>
        <taxon>Erwinia</taxon>
    </lineage>
</organism>
<keyword evidence="3" id="KW-1133">Transmembrane helix</keyword>
<keyword evidence="5" id="KW-0997">Cell inner membrane</keyword>
<comment type="subcellular location">
    <subcellularLocation>
        <location evidence="5">Cell inner membrane</location>
        <topology evidence="5">Single-pass membrane protein</topology>
        <orientation evidence="5">Periplasmic side</orientation>
    </subcellularLocation>
    <subcellularLocation>
        <location evidence="1">Membrane</location>
        <topology evidence="1">Single-pass membrane protein</topology>
    </subcellularLocation>
</comment>
<dbReference type="eggNOG" id="COG0810">
    <property type="taxonomic scope" value="Bacteria"/>
</dbReference>
<dbReference type="InterPro" id="IPR006260">
    <property type="entry name" value="TonB/TolA_C"/>
</dbReference>
<dbReference type="PROSITE" id="PS51257">
    <property type="entry name" value="PROKAR_LIPOPROTEIN"/>
    <property type="match status" value="1"/>
</dbReference>
<feature type="signal peptide" evidence="6">
    <location>
        <begin position="1"/>
        <end position="22"/>
    </location>
</feature>
<sequence length="121" mass="13744">MVKSLLFWAVLLITACSNQTNNQNSAIPKQLIVTAPAYPAYAAANRITGYVKFDYDVGADGKVSEMRIIDSKPRFLFEDAVVKAVSQWRFENNKPYHGLHKSVFFRINYDPGMNKITKVLR</sequence>
<accession>A0A0A3YZ88</accession>
<keyword evidence="4" id="KW-0472">Membrane</keyword>
<dbReference type="NCBIfam" id="TIGR01352">
    <property type="entry name" value="tonB_Cterm"/>
    <property type="match status" value="1"/>
</dbReference>
<dbReference type="GO" id="GO:0015891">
    <property type="term" value="P:siderophore transport"/>
    <property type="evidence" value="ECO:0007669"/>
    <property type="project" value="InterPro"/>
</dbReference>
<dbReference type="PRINTS" id="PR01374">
    <property type="entry name" value="TONBPROTEIN"/>
</dbReference>
<dbReference type="GO" id="GO:0015031">
    <property type="term" value="P:protein transport"/>
    <property type="evidence" value="ECO:0007669"/>
    <property type="project" value="UniProtKB-UniRule"/>
</dbReference>
<dbReference type="PROSITE" id="PS52015">
    <property type="entry name" value="TONB_CTD"/>
    <property type="match status" value="1"/>
</dbReference>
<dbReference type="InterPro" id="IPR003538">
    <property type="entry name" value="TonB"/>
</dbReference>
<evidence type="ECO:0000256" key="4">
    <source>
        <dbReference type="ARBA" id="ARBA00023136"/>
    </source>
</evidence>
<dbReference type="InterPro" id="IPR037682">
    <property type="entry name" value="TonB_C"/>
</dbReference>
<keyword evidence="5" id="KW-0813">Transport</keyword>
<gene>
    <name evidence="8" type="ORF">NG99_15035</name>
</gene>
<evidence type="ECO:0000313" key="8">
    <source>
        <dbReference type="EMBL" id="KGT91920.1"/>
    </source>
</evidence>
<comment type="function">
    <text evidence="5">Interacts with outer membrane receptor proteins that carry out high-affinity binding and energy dependent uptake into the periplasmic space of specific substrates. It could act to transduce energy from the cytoplasmic membrane to specific energy-requiring processes in the outer membrane, resulting in the release into the periplasm of ligands bound by these outer membrane proteins.</text>
</comment>
<dbReference type="GO" id="GO:0055085">
    <property type="term" value="P:transmembrane transport"/>
    <property type="evidence" value="ECO:0007669"/>
    <property type="project" value="InterPro"/>
</dbReference>
<dbReference type="Pfam" id="PF03544">
    <property type="entry name" value="TonB_C"/>
    <property type="match status" value="1"/>
</dbReference>
<evidence type="ECO:0000256" key="5">
    <source>
        <dbReference type="RuleBase" id="RU362123"/>
    </source>
</evidence>
<evidence type="ECO:0000256" key="6">
    <source>
        <dbReference type="SAM" id="SignalP"/>
    </source>
</evidence>
<keyword evidence="9" id="KW-1185">Reference proteome</keyword>
<dbReference type="GO" id="GO:0005886">
    <property type="term" value="C:plasma membrane"/>
    <property type="evidence" value="ECO:0007669"/>
    <property type="project" value="UniProtKB-SubCell"/>
</dbReference>
<dbReference type="AlphaFoldDB" id="A0A0A3YZ88"/>
<evidence type="ECO:0000259" key="7">
    <source>
        <dbReference type="PROSITE" id="PS52015"/>
    </source>
</evidence>
<evidence type="ECO:0000256" key="1">
    <source>
        <dbReference type="ARBA" id="ARBA00004167"/>
    </source>
</evidence>
<comment type="caution">
    <text evidence="8">The sequence shown here is derived from an EMBL/GenBank/DDBJ whole genome shotgun (WGS) entry which is preliminary data.</text>
</comment>
<dbReference type="RefSeq" id="WP_034894631.1">
    <property type="nucleotide sequence ID" value="NZ_JRUQ01000042.1"/>
</dbReference>
<dbReference type="SUPFAM" id="SSF74653">
    <property type="entry name" value="TolA/TonB C-terminal domain"/>
    <property type="match status" value="1"/>
</dbReference>
<evidence type="ECO:0000313" key="9">
    <source>
        <dbReference type="Proteomes" id="UP000030351"/>
    </source>
</evidence>
<keyword evidence="5" id="KW-1003">Cell membrane</keyword>
<proteinExistence type="inferred from homology"/>
<reference evidence="8 9" key="1">
    <citation type="submission" date="2014-10" db="EMBL/GenBank/DDBJ databases">
        <title>Genome sequence of Erwinia typographi M043b.</title>
        <authorList>
            <person name="Chan K.-G."/>
            <person name="Tan W.-S."/>
        </authorList>
    </citation>
    <scope>NUCLEOTIDE SEQUENCE [LARGE SCALE GENOMIC DNA]</scope>
    <source>
        <strain evidence="8 9">M043b</strain>
    </source>
</reference>
<keyword evidence="2" id="KW-0812">Transmembrane</keyword>
<dbReference type="Proteomes" id="UP000030351">
    <property type="component" value="Unassembled WGS sequence"/>
</dbReference>
<dbReference type="Gene3D" id="3.30.2420.10">
    <property type="entry name" value="TonB"/>
    <property type="match status" value="1"/>
</dbReference>
<comment type="similarity">
    <text evidence="5">Belongs to the TonB family.</text>
</comment>
<keyword evidence="5" id="KW-0735">Signal-anchor</keyword>
<feature type="chain" id="PRO_5002005831" description="Protein TonB" evidence="6">
    <location>
        <begin position="23"/>
        <end position="121"/>
    </location>
</feature>
<evidence type="ECO:0000256" key="2">
    <source>
        <dbReference type="ARBA" id="ARBA00022692"/>
    </source>
</evidence>